<dbReference type="NCBIfam" id="NF033817">
    <property type="entry name" value="Mplas_variab_LP"/>
    <property type="match status" value="1"/>
</dbReference>
<keyword evidence="6" id="KW-0677">Repeat</keyword>
<evidence type="ECO:0000256" key="6">
    <source>
        <dbReference type="ARBA" id="ARBA00022737"/>
    </source>
</evidence>
<dbReference type="Gene3D" id="3.10.105.10">
    <property type="entry name" value="Dipeptide-binding Protein, Domain 3"/>
    <property type="match status" value="1"/>
</dbReference>
<dbReference type="GO" id="GO:1904680">
    <property type="term" value="F:peptide transmembrane transporter activity"/>
    <property type="evidence" value="ECO:0007669"/>
    <property type="project" value="TreeGrafter"/>
</dbReference>
<organism evidence="12 13">
    <name type="scientific">Mycoplasmopsis columbinasalis</name>
    <dbReference type="NCBI Taxonomy" id="114880"/>
    <lineage>
        <taxon>Bacteria</taxon>
        <taxon>Bacillati</taxon>
        <taxon>Mycoplasmatota</taxon>
        <taxon>Mycoplasmoidales</taxon>
        <taxon>Metamycoplasmataceae</taxon>
        <taxon>Mycoplasmopsis</taxon>
    </lineage>
</organism>
<proteinExistence type="inferred from homology"/>
<evidence type="ECO:0000256" key="4">
    <source>
        <dbReference type="ARBA" id="ARBA00022475"/>
    </source>
</evidence>
<evidence type="ECO:0000256" key="2">
    <source>
        <dbReference type="ARBA" id="ARBA00005695"/>
    </source>
</evidence>
<dbReference type="PIRSF" id="PIRSF028335">
    <property type="entry name" value="ABC_oligopep_OppA_prd"/>
    <property type="match status" value="1"/>
</dbReference>
<dbReference type="InterPro" id="IPR000914">
    <property type="entry name" value="SBP_5_dom"/>
</dbReference>
<dbReference type="KEGG" id="mcob:NCTC10184_00428"/>
<evidence type="ECO:0000256" key="1">
    <source>
        <dbReference type="ARBA" id="ARBA00004193"/>
    </source>
</evidence>
<dbReference type="InterPro" id="IPR049890">
    <property type="entry name" value="VlpA-F-like_signal"/>
</dbReference>
<evidence type="ECO:0000313" key="12">
    <source>
        <dbReference type="EMBL" id="VEU78199.1"/>
    </source>
</evidence>
<dbReference type="InterPro" id="IPR016880">
    <property type="entry name" value="ABC_oligopep_solut-bd_myco_prd"/>
</dbReference>
<evidence type="ECO:0000313" key="13">
    <source>
        <dbReference type="Proteomes" id="UP000290876"/>
    </source>
</evidence>
<keyword evidence="13" id="KW-1185">Reference proteome</keyword>
<feature type="signal peptide" evidence="10">
    <location>
        <begin position="1"/>
        <end position="29"/>
    </location>
</feature>
<dbReference type="PANTHER" id="PTHR30290">
    <property type="entry name" value="PERIPLASMIC BINDING COMPONENT OF ABC TRANSPORTER"/>
    <property type="match status" value="1"/>
</dbReference>
<evidence type="ECO:0000256" key="7">
    <source>
        <dbReference type="ARBA" id="ARBA00023136"/>
    </source>
</evidence>
<evidence type="ECO:0000256" key="3">
    <source>
        <dbReference type="ARBA" id="ARBA00022448"/>
    </source>
</evidence>
<dbReference type="AlphaFoldDB" id="A0A449BAI4"/>
<keyword evidence="3" id="KW-0813">Transport</keyword>
<keyword evidence="9" id="KW-0449">Lipoprotein</keyword>
<dbReference type="Gene3D" id="3.40.190.10">
    <property type="entry name" value="Periplasmic binding protein-like II"/>
    <property type="match status" value="1"/>
</dbReference>
<name>A0A449BAI4_9BACT</name>
<keyword evidence="4" id="KW-1003">Cell membrane</keyword>
<dbReference type="EMBL" id="LR215043">
    <property type="protein sequence ID" value="VEU78199.1"/>
    <property type="molecule type" value="Genomic_DNA"/>
</dbReference>
<feature type="chain" id="PRO_5019360411" evidence="10">
    <location>
        <begin position="30"/>
        <end position="940"/>
    </location>
</feature>
<evidence type="ECO:0000256" key="5">
    <source>
        <dbReference type="ARBA" id="ARBA00022729"/>
    </source>
</evidence>
<dbReference type="GO" id="GO:0005886">
    <property type="term" value="C:plasma membrane"/>
    <property type="evidence" value="ECO:0007669"/>
    <property type="project" value="UniProtKB-SubCell"/>
</dbReference>
<keyword evidence="5 10" id="KW-0732">Signal</keyword>
<dbReference type="Proteomes" id="UP000290876">
    <property type="component" value="Chromosome"/>
</dbReference>
<gene>
    <name evidence="12" type="ORF">NCTC10184_00428</name>
</gene>
<dbReference type="RefSeq" id="WP_129623040.1">
    <property type="nucleotide sequence ID" value="NZ_LR215043.1"/>
</dbReference>
<comment type="subcellular location">
    <subcellularLocation>
        <location evidence="1">Cell membrane</location>
        <topology evidence="1">Lipid-anchor</topology>
    </subcellularLocation>
</comment>
<dbReference type="PROSITE" id="PS51257">
    <property type="entry name" value="PROKAR_LIPOPROTEIN"/>
    <property type="match status" value="1"/>
</dbReference>
<dbReference type="OrthoDB" id="403896at2"/>
<dbReference type="PANTHER" id="PTHR30290:SF10">
    <property type="entry name" value="PERIPLASMIC OLIGOPEPTIDE-BINDING PROTEIN-RELATED"/>
    <property type="match status" value="1"/>
</dbReference>
<protein>
    <submittedName>
        <fullName evidence="12">ABC-type oligopeptide transport system, periplasmic component</fullName>
    </submittedName>
</protein>
<dbReference type="GO" id="GO:0015833">
    <property type="term" value="P:peptide transport"/>
    <property type="evidence" value="ECO:0007669"/>
    <property type="project" value="TreeGrafter"/>
</dbReference>
<evidence type="ECO:0000256" key="8">
    <source>
        <dbReference type="ARBA" id="ARBA00023139"/>
    </source>
</evidence>
<reference evidence="12 13" key="1">
    <citation type="submission" date="2019-01" db="EMBL/GenBank/DDBJ databases">
        <authorList>
            <consortium name="Pathogen Informatics"/>
        </authorList>
    </citation>
    <scope>NUCLEOTIDE SEQUENCE [LARGE SCALE GENOMIC DNA]</scope>
    <source>
        <strain evidence="12 13">NCTC10184</strain>
    </source>
</reference>
<keyword evidence="8" id="KW-0564">Palmitate</keyword>
<evidence type="ECO:0000256" key="10">
    <source>
        <dbReference type="SAM" id="SignalP"/>
    </source>
</evidence>
<dbReference type="Pfam" id="PF00496">
    <property type="entry name" value="SBP_bac_5"/>
    <property type="match status" value="1"/>
</dbReference>
<keyword evidence="7" id="KW-0472">Membrane</keyword>
<sequence length="940" mass="107283">MNKQKLNKFLLGLSSAVLPLAFISASCNTNQETKWNKLTKDYDFGLVHEPINSLNYLRYNAANRLLGSLTESIFRSNTNPEVQNVFTLPDTLIMAYQSKGNTIEDYLASNSYEPKKASGVFFDLSKLVLPGSLTIDSSNDQVSLITTPSNNVLSSTINLNRGASKWSNGDPIEAADYIDYIHYILDINTGSQHIIRMSRSKINEVNTVLKTQSDYINKYKKTYQNPFGYPPVIEVNGKLVYDVFNPKWKPWASQTAGDEKDVEAIKNAVLSLGAYSNRLYWNYSNEEILQAIEFSPEFDPDAEITVVMLPNPEYSTEKHTKEELQNIPQRLATKIRKYHFTDPRQKLDRNKLLFALNQASELKKKLTTSYDENATDLNAYNLEVSKLYGQRDTTVPANYKPIDWVQNRVFALDEYSLRLEFNPNEPQSLSPWVQFLLDQLFPVNRKFVEKVTTVAKFGLSEKEFLTSGPFRISSLVLGGQGHIELEKDSSYYSADFTLSNKIKIYFSSDPNTNSALFDDGLISETKVPSIQQLNYWAQSDYRQFMVKGAGYGTIALAFNLDKETNGNSPLQDRYLRNAIYYALNREEMLEIAGWNSSFPVITWTQFGSSASSLGESLESAFVNDWTNVEFAPENVDRSIPLQNYTHVDHLAKSYRFEQLPRRDLAYRKEIAQAYLDQYKKRHPDVKQVTLTYITNSTDEQTRVGDALVDQLKRSFKEEDANFFQIDIKPMPITVYEDAKTSGKFDLLYGNFDIFGSDPYAYVIAFFTPDGIQKSQSKNSGFRNNPAGSWTYKQYFDEMGYSLNKENKVVNADVAKDKALQERLNVKNELIWKKALELAYQLPKETDLQYTNRLTAFFSNQFTNEEKALLFTEKEVFAVIAVFEKVVRDSAVVVPLMEVDTYWKISRVGGVTGGNTYSLQFAYDVTNPPQNRLPRKIGGTE</sequence>
<dbReference type="SUPFAM" id="SSF53850">
    <property type="entry name" value="Periplasmic binding protein-like II"/>
    <property type="match status" value="1"/>
</dbReference>
<comment type="similarity">
    <text evidence="2">Belongs to the bacterial solute-binding protein 5 family.</text>
</comment>
<evidence type="ECO:0000256" key="9">
    <source>
        <dbReference type="ARBA" id="ARBA00023288"/>
    </source>
</evidence>
<accession>A0A449BAI4</accession>
<feature type="domain" description="Solute-binding protein family 5" evidence="11">
    <location>
        <begin position="406"/>
        <end position="771"/>
    </location>
</feature>
<dbReference type="InterPro" id="IPR039424">
    <property type="entry name" value="SBP_5"/>
</dbReference>
<evidence type="ECO:0000259" key="11">
    <source>
        <dbReference type="Pfam" id="PF00496"/>
    </source>
</evidence>